<feature type="transmembrane region" description="Helical" evidence="6">
    <location>
        <begin position="21"/>
        <end position="40"/>
    </location>
</feature>
<evidence type="ECO:0000259" key="7">
    <source>
        <dbReference type="Pfam" id="PF03600"/>
    </source>
</evidence>
<evidence type="ECO:0000256" key="6">
    <source>
        <dbReference type="SAM" id="Phobius"/>
    </source>
</evidence>
<evidence type="ECO:0000256" key="4">
    <source>
        <dbReference type="ARBA" id="ARBA00022989"/>
    </source>
</evidence>
<organism evidence="8 9">
    <name type="scientific">Candidatus Methanofishera endochildressiae</name>
    <dbReference type="NCBI Taxonomy" id="2738884"/>
    <lineage>
        <taxon>Bacteria</taxon>
        <taxon>Pseudomonadati</taxon>
        <taxon>Pseudomonadota</taxon>
        <taxon>Gammaproteobacteria</taxon>
        <taxon>Candidatus Methanofishera</taxon>
    </lineage>
</organism>
<dbReference type="EMBL" id="JACCHS010000102">
    <property type="protein sequence ID" value="NYT47185.1"/>
    <property type="molecule type" value="Genomic_DNA"/>
</dbReference>
<name>A0A7Z0SFA8_9GAMM</name>
<comment type="caution">
    <text evidence="8">The sequence shown here is derived from an EMBL/GenBank/DDBJ whole genome shotgun (WGS) entry which is preliminary data.</text>
</comment>
<protein>
    <submittedName>
        <fullName evidence="8">Anion permease</fullName>
    </submittedName>
</protein>
<dbReference type="Proteomes" id="UP000537890">
    <property type="component" value="Unassembled WGS sequence"/>
</dbReference>
<dbReference type="PANTHER" id="PTHR10283:SF82">
    <property type="entry name" value="SOLUTE CARRIER FAMILY 13 MEMBER 2"/>
    <property type="match status" value="1"/>
</dbReference>
<dbReference type="GO" id="GO:0005886">
    <property type="term" value="C:plasma membrane"/>
    <property type="evidence" value="ECO:0007669"/>
    <property type="project" value="TreeGrafter"/>
</dbReference>
<dbReference type="GO" id="GO:0022857">
    <property type="term" value="F:transmembrane transporter activity"/>
    <property type="evidence" value="ECO:0007669"/>
    <property type="project" value="UniProtKB-ARBA"/>
</dbReference>
<evidence type="ECO:0000256" key="2">
    <source>
        <dbReference type="ARBA" id="ARBA00022448"/>
    </source>
</evidence>
<dbReference type="PANTHER" id="PTHR10283">
    <property type="entry name" value="SOLUTE CARRIER FAMILY 13 MEMBER"/>
    <property type="match status" value="1"/>
</dbReference>
<sequence length="79" mass="8894">MEKWDLHKRIALFIIRLIGGGPDRIILGFMLASAFLSMWISNRAFLKIPFGPGEFGNWKGFCFLKPANLPPVILAWGCS</sequence>
<dbReference type="InterPro" id="IPR004680">
    <property type="entry name" value="Cit_transptr-like_dom"/>
</dbReference>
<keyword evidence="4 6" id="KW-1133">Transmembrane helix</keyword>
<accession>A0A7Z0SFA8</accession>
<proteinExistence type="predicted"/>
<feature type="domain" description="Citrate transporter-like" evidence="7">
    <location>
        <begin position="1"/>
        <end position="44"/>
    </location>
</feature>
<comment type="subcellular location">
    <subcellularLocation>
        <location evidence="1">Membrane</location>
        <topology evidence="1">Multi-pass membrane protein</topology>
    </subcellularLocation>
</comment>
<evidence type="ECO:0000256" key="5">
    <source>
        <dbReference type="ARBA" id="ARBA00023136"/>
    </source>
</evidence>
<evidence type="ECO:0000313" key="8">
    <source>
        <dbReference type="EMBL" id="NYT47185.1"/>
    </source>
</evidence>
<dbReference type="AlphaFoldDB" id="A0A7Z0SFA8"/>
<keyword evidence="5 6" id="KW-0472">Membrane</keyword>
<evidence type="ECO:0000256" key="1">
    <source>
        <dbReference type="ARBA" id="ARBA00004141"/>
    </source>
</evidence>
<keyword evidence="2" id="KW-0813">Transport</keyword>
<evidence type="ECO:0000256" key="3">
    <source>
        <dbReference type="ARBA" id="ARBA00022692"/>
    </source>
</evidence>
<dbReference type="Pfam" id="PF03600">
    <property type="entry name" value="CitMHS"/>
    <property type="match status" value="1"/>
</dbReference>
<keyword evidence="3 6" id="KW-0812">Transmembrane</keyword>
<reference evidence="8 9" key="1">
    <citation type="submission" date="2020-05" db="EMBL/GenBank/DDBJ databases">
        <title>Horizontal transmission and recombination maintain forever young bacterial symbiont genomes.</title>
        <authorList>
            <person name="Russell S.L."/>
            <person name="Pepper-Tunick E."/>
            <person name="Svedberg J."/>
            <person name="Byrne A."/>
            <person name="Ruelas Castillo J."/>
            <person name="Vollmers C."/>
            <person name="Beinart R.A."/>
            <person name="Corbett-Detig R."/>
        </authorList>
    </citation>
    <scope>NUCLEOTIDE SEQUENCE [LARGE SCALE GENOMIC DNA]</scope>
    <source>
        <strain evidence="8">4727-3</strain>
    </source>
</reference>
<evidence type="ECO:0000313" key="9">
    <source>
        <dbReference type="Proteomes" id="UP000537890"/>
    </source>
</evidence>
<gene>
    <name evidence="8" type="ORF">H0A75_05995</name>
</gene>